<protein>
    <submittedName>
        <fullName evidence="2">Uncharacterized protein</fullName>
    </submittedName>
</protein>
<name>A0A0S4XKC3_RALSL</name>
<sequence>MDRVDLLASDSVLFFDVDETCGARGSGSHIGFGSKEGIQDLLTGSGQRRSPA</sequence>
<reference evidence="2" key="1">
    <citation type="submission" date="2015-10" db="EMBL/GenBank/DDBJ databases">
        <authorList>
            <person name="Gilbert D.G."/>
        </authorList>
    </citation>
    <scope>NUCLEOTIDE SEQUENCE</scope>
    <source>
        <strain evidence="2">Phyl III-seqv23</strain>
    </source>
</reference>
<accession>A0A0S4XKC3</accession>
<dbReference type="EMBL" id="LN899822">
    <property type="protein sequence ID" value="CUV64419.1"/>
    <property type="molecule type" value="Genomic_DNA"/>
</dbReference>
<dbReference type="AlphaFoldDB" id="A0A0S4XKC3"/>
<gene>
    <name evidence="2" type="ORF">RD1301_v1_7150001</name>
</gene>
<proteinExistence type="predicted"/>
<feature type="compositionally biased region" description="Polar residues" evidence="1">
    <location>
        <begin position="42"/>
        <end position="52"/>
    </location>
</feature>
<organism evidence="2">
    <name type="scientific">Ralstonia solanacearum</name>
    <name type="common">Pseudomonas solanacearum</name>
    <dbReference type="NCBI Taxonomy" id="305"/>
    <lineage>
        <taxon>Bacteria</taxon>
        <taxon>Pseudomonadati</taxon>
        <taxon>Pseudomonadota</taxon>
        <taxon>Betaproteobacteria</taxon>
        <taxon>Burkholderiales</taxon>
        <taxon>Burkholderiaceae</taxon>
        <taxon>Ralstonia</taxon>
        <taxon>Ralstonia solanacearum species complex</taxon>
    </lineage>
</organism>
<feature type="region of interest" description="Disordered" evidence="1">
    <location>
        <begin position="26"/>
        <end position="52"/>
    </location>
</feature>
<evidence type="ECO:0000256" key="1">
    <source>
        <dbReference type="SAM" id="MobiDB-lite"/>
    </source>
</evidence>
<evidence type="ECO:0000313" key="2">
    <source>
        <dbReference type="EMBL" id="CUV64419.1"/>
    </source>
</evidence>